<comment type="similarity">
    <text evidence="1 4">Belongs to the DegT/DnrJ/EryC1 family.</text>
</comment>
<keyword evidence="3 4" id="KW-0663">Pyridoxal phosphate</keyword>
<dbReference type="PANTHER" id="PTHR30244">
    <property type="entry name" value="TRANSAMINASE"/>
    <property type="match status" value="1"/>
</dbReference>
<evidence type="ECO:0000256" key="2">
    <source>
        <dbReference type="PIRSR" id="PIRSR000390-1"/>
    </source>
</evidence>
<proteinExistence type="inferred from homology"/>
<feature type="modified residue" description="N6-(pyridoxal phosphate)lysine" evidence="3">
    <location>
        <position position="187"/>
    </location>
</feature>
<dbReference type="EMBL" id="JALIDZ010000014">
    <property type="protein sequence ID" value="MCT8974749.1"/>
    <property type="molecule type" value="Genomic_DNA"/>
</dbReference>
<dbReference type="AlphaFoldDB" id="A0AAW5R7X0"/>
<evidence type="ECO:0000256" key="4">
    <source>
        <dbReference type="RuleBase" id="RU004508"/>
    </source>
</evidence>
<protein>
    <submittedName>
        <fullName evidence="5">DegT/DnrJ/EryC1/StrS family aminotransferase</fullName>
    </submittedName>
</protein>
<dbReference type="Proteomes" id="UP001320898">
    <property type="component" value="Unassembled WGS sequence"/>
</dbReference>
<dbReference type="CDD" id="cd00616">
    <property type="entry name" value="AHBA_syn"/>
    <property type="match status" value="1"/>
</dbReference>
<keyword evidence="5" id="KW-0032">Aminotransferase</keyword>
<dbReference type="Pfam" id="PF01041">
    <property type="entry name" value="DegT_DnrJ_EryC1"/>
    <property type="match status" value="1"/>
</dbReference>
<dbReference type="SUPFAM" id="SSF53383">
    <property type="entry name" value="PLP-dependent transferases"/>
    <property type="match status" value="1"/>
</dbReference>
<keyword evidence="5" id="KW-0808">Transferase</keyword>
<gene>
    <name evidence="5" type="ORF">MUB46_23070</name>
</gene>
<accession>A0AAW5R7X0</accession>
<evidence type="ECO:0000313" key="5">
    <source>
        <dbReference type="EMBL" id="MCT8974749.1"/>
    </source>
</evidence>
<dbReference type="InterPro" id="IPR015421">
    <property type="entry name" value="PyrdxlP-dep_Trfase_major"/>
</dbReference>
<dbReference type="InterPro" id="IPR015424">
    <property type="entry name" value="PyrdxlP-dep_Trfase"/>
</dbReference>
<dbReference type="PIRSF" id="PIRSF000390">
    <property type="entry name" value="PLP_StrS"/>
    <property type="match status" value="1"/>
</dbReference>
<dbReference type="GO" id="GO:0030170">
    <property type="term" value="F:pyridoxal phosphate binding"/>
    <property type="evidence" value="ECO:0007669"/>
    <property type="project" value="TreeGrafter"/>
</dbReference>
<organism evidence="5 6">
    <name type="scientific">Microbaculum marinisediminis</name>
    <dbReference type="NCBI Taxonomy" id="2931392"/>
    <lineage>
        <taxon>Bacteria</taxon>
        <taxon>Pseudomonadati</taxon>
        <taxon>Pseudomonadota</taxon>
        <taxon>Alphaproteobacteria</taxon>
        <taxon>Hyphomicrobiales</taxon>
        <taxon>Tepidamorphaceae</taxon>
        <taxon>Microbaculum</taxon>
    </lineage>
</organism>
<dbReference type="PANTHER" id="PTHR30244:SF34">
    <property type="entry name" value="DTDP-4-AMINO-4,6-DIDEOXYGALACTOSE TRANSAMINASE"/>
    <property type="match status" value="1"/>
</dbReference>
<name>A0AAW5R7X0_9HYPH</name>
<evidence type="ECO:0000256" key="1">
    <source>
        <dbReference type="ARBA" id="ARBA00037999"/>
    </source>
</evidence>
<sequence length="393" mass="42987">MSESIKVPFFRPSIGEEEIDEVVATLRGGWLTTGDRARRFEEGFCAYLGGDVEAIAVNSATAGLHLALEALGIGPGDQVVVPDLTFTASAEVVRYLGAEVRLVDVDPETLCLDPAAFEAAINERTKAVMPVHYGGLSCDLDRISAICTRHCIEIVEDAAHALPTRWQGRLIGSHGTAATVFSFYANKTITTGEGGMLVTPRRDLAERARIMRLHGIDRDAFDRFRKPGAGWRYDIVAPGFKYNLSDLAAAVGVRQLEKTDGLCKKRATIAERYLDAFADLPARLPVRGEQGGHSWHLFPIRLNADAPLDRDAFIARMTELGIGTSMHYAPLHRMTYWKERYDLKPEDFPVSEDAFTNLVTLPLFPDMTEAEIGAVIGAVRDTLTAGRRVAAGG</sequence>
<dbReference type="GO" id="GO:0000271">
    <property type="term" value="P:polysaccharide biosynthetic process"/>
    <property type="evidence" value="ECO:0007669"/>
    <property type="project" value="TreeGrafter"/>
</dbReference>
<dbReference type="RefSeq" id="WP_261618335.1">
    <property type="nucleotide sequence ID" value="NZ_JALIDZ010000014.1"/>
</dbReference>
<reference evidence="5 6" key="1">
    <citation type="submission" date="2022-04" db="EMBL/GenBank/DDBJ databases">
        <authorList>
            <person name="Ye Y.-Q."/>
            <person name="Du Z.-J."/>
        </authorList>
    </citation>
    <scope>NUCLEOTIDE SEQUENCE [LARGE SCALE GENOMIC DNA]</scope>
    <source>
        <strain evidence="5 6">A6E488</strain>
    </source>
</reference>
<dbReference type="InterPro" id="IPR000653">
    <property type="entry name" value="DegT/StrS_aminotransferase"/>
</dbReference>
<dbReference type="Gene3D" id="3.40.640.10">
    <property type="entry name" value="Type I PLP-dependent aspartate aminotransferase-like (Major domain)"/>
    <property type="match status" value="1"/>
</dbReference>
<feature type="active site" description="Proton acceptor" evidence="2">
    <location>
        <position position="187"/>
    </location>
</feature>
<evidence type="ECO:0000313" key="6">
    <source>
        <dbReference type="Proteomes" id="UP001320898"/>
    </source>
</evidence>
<evidence type="ECO:0000256" key="3">
    <source>
        <dbReference type="PIRSR" id="PIRSR000390-2"/>
    </source>
</evidence>
<comment type="caution">
    <text evidence="5">The sequence shown here is derived from an EMBL/GenBank/DDBJ whole genome shotgun (WGS) entry which is preliminary data.</text>
</comment>
<dbReference type="Gene3D" id="3.90.1150.10">
    <property type="entry name" value="Aspartate Aminotransferase, domain 1"/>
    <property type="match status" value="1"/>
</dbReference>
<dbReference type="GO" id="GO:0008483">
    <property type="term" value="F:transaminase activity"/>
    <property type="evidence" value="ECO:0007669"/>
    <property type="project" value="UniProtKB-KW"/>
</dbReference>
<keyword evidence="6" id="KW-1185">Reference proteome</keyword>
<dbReference type="InterPro" id="IPR015422">
    <property type="entry name" value="PyrdxlP-dep_Trfase_small"/>
</dbReference>